<sequence length="82" mass="9322">MAIEMKLNRSGKPRRLHWLILLKSIKYSSIHKSREKWSRDATDEKQLGAQKGNTSAVGNKGNPNLSNLFKKRDSAAVTYGFF</sequence>
<feature type="compositionally biased region" description="Polar residues" evidence="1">
    <location>
        <begin position="51"/>
        <end position="65"/>
    </location>
</feature>
<evidence type="ECO:0000313" key="2">
    <source>
        <dbReference type="EMBL" id="WHY49476.1"/>
    </source>
</evidence>
<dbReference type="RefSeq" id="WP_283868213.1">
    <property type="nucleotide sequence ID" value="NZ_CP126101.1"/>
</dbReference>
<proteinExistence type="predicted"/>
<organism evidence="2 3">
    <name type="scientific">Lysinibacillus pakistanensis</name>
    <dbReference type="NCBI Taxonomy" id="759811"/>
    <lineage>
        <taxon>Bacteria</taxon>
        <taxon>Bacillati</taxon>
        <taxon>Bacillota</taxon>
        <taxon>Bacilli</taxon>
        <taxon>Bacillales</taxon>
        <taxon>Bacillaceae</taxon>
        <taxon>Lysinibacillus</taxon>
    </lineage>
</organism>
<dbReference type="AlphaFoldDB" id="A0AAX3WNX1"/>
<name>A0AAX3WNX1_9BACI</name>
<reference evidence="2" key="1">
    <citation type="submission" date="2023-05" db="EMBL/GenBank/DDBJ databases">
        <title>Comparative genomics of Bacillaceae isolates and their secondary metabolite potential.</title>
        <authorList>
            <person name="Song L."/>
            <person name="Nielsen L.J."/>
            <person name="Mohite O."/>
            <person name="Xu X."/>
            <person name="Weber T."/>
            <person name="Kovacs A.T."/>
        </authorList>
    </citation>
    <scope>NUCLEOTIDE SEQUENCE</scope>
    <source>
        <strain evidence="2">LY1</strain>
    </source>
</reference>
<protein>
    <submittedName>
        <fullName evidence="2">Uncharacterized protein</fullName>
    </submittedName>
</protein>
<dbReference type="Proteomes" id="UP001178322">
    <property type="component" value="Chromosome"/>
</dbReference>
<dbReference type="EMBL" id="CP126101">
    <property type="protein sequence ID" value="WHY49476.1"/>
    <property type="molecule type" value="Genomic_DNA"/>
</dbReference>
<feature type="region of interest" description="Disordered" evidence="1">
    <location>
        <begin position="38"/>
        <end position="65"/>
    </location>
</feature>
<evidence type="ECO:0000256" key="1">
    <source>
        <dbReference type="SAM" id="MobiDB-lite"/>
    </source>
</evidence>
<gene>
    <name evidence="2" type="ORF">QNH24_14105</name>
</gene>
<evidence type="ECO:0000313" key="3">
    <source>
        <dbReference type="Proteomes" id="UP001178322"/>
    </source>
</evidence>
<accession>A0AAX3WNX1</accession>